<accession>A0A8X6MS25</accession>
<gene>
    <name evidence="1" type="ORF">NPIL_390531</name>
</gene>
<dbReference type="Proteomes" id="UP000887013">
    <property type="component" value="Unassembled WGS sequence"/>
</dbReference>
<dbReference type="AlphaFoldDB" id="A0A8X6MS25"/>
<sequence>MTFVKVPSTITVTGELYHCSLYEDANYHRELLDFKATSGVPFSRMLDVDDASKVKVVISTFCLRGKVLGDASRISVGWVAGINSSIRELSLCNEQAADGGGAGYREIFYSSIVHFLLCQHCSIMNPEKEESAYYVLYFTCQIKECRFL</sequence>
<proteinExistence type="predicted"/>
<keyword evidence="2" id="KW-1185">Reference proteome</keyword>
<evidence type="ECO:0000313" key="2">
    <source>
        <dbReference type="Proteomes" id="UP000887013"/>
    </source>
</evidence>
<dbReference type="EMBL" id="BMAW01050335">
    <property type="protein sequence ID" value="GFS74769.1"/>
    <property type="molecule type" value="Genomic_DNA"/>
</dbReference>
<comment type="caution">
    <text evidence="1">The sequence shown here is derived from an EMBL/GenBank/DDBJ whole genome shotgun (WGS) entry which is preliminary data.</text>
</comment>
<protein>
    <submittedName>
        <fullName evidence="1">Uncharacterized protein</fullName>
    </submittedName>
</protein>
<reference evidence="1" key="1">
    <citation type="submission" date="2020-08" db="EMBL/GenBank/DDBJ databases">
        <title>Multicomponent nature underlies the extraordinary mechanical properties of spider dragline silk.</title>
        <authorList>
            <person name="Kono N."/>
            <person name="Nakamura H."/>
            <person name="Mori M."/>
            <person name="Yoshida Y."/>
            <person name="Ohtoshi R."/>
            <person name="Malay A.D."/>
            <person name="Moran D.A.P."/>
            <person name="Tomita M."/>
            <person name="Numata K."/>
            <person name="Arakawa K."/>
        </authorList>
    </citation>
    <scope>NUCLEOTIDE SEQUENCE</scope>
</reference>
<name>A0A8X6MS25_NEPPI</name>
<evidence type="ECO:0000313" key="1">
    <source>
        <dbReference type="EMBL" id="GFS74769.1"/>
    </source>
</evidence>
<organism evidence="1 2">
    <name type="scientific">Nephila pilipes</name>
    <name type="common">Giant wood spider</name>
    <name type="synonym">Nephila maculata</name>
    <dbReference type="NCBI Taxonomy" id="299642"/>
    <lineage>
        <taxon>Eukaryota</taxon>
        <taxon>Metazoa</taxon>
        <taxon>Ecdysozoa</taxon>
        <taxon>Arthropoda</taxon>
        <taxon>Chelicerata</taxon>
        <taxon>Arachnida</taxon>
        <taxon>Araneae</taxon>
        <taxon>Araneomorphae</taxon>
        <taxon>Entelegynae</taxon>
        <taxon>Araneoidea</taxon>
        <taxon>Nephilidae</taxon>
        <taxon>Nephila</taxon>
    </lineage>
</organism>